<evidence type="ECO:0008006" key="4">
    <source>
        <dbReference type="Google" id="ProtNLM"/>
    </source>
</evidence>
<organism evidence="2 3">
    <name type="scientific">Candidatus Azambacteria bacterium RIFCSPLOWO2_02_FULL_44_14</name>
    <dbReference type="NCBI Taxonomy" id="1797306"/>
    <lineage>
        <taxon>Bacteria</taxon>
        <taxon>Candidatus Azamiibacteriota</taxon>
    </lineage>
</organism>
<name>A0A1F5CAQ8_9BACT</name>
<evidence type="ECO:0000313" key="2">
    <source>
        <dbReference type="EMBL" id="OGD39960.1"/>
    </source>
</evidence>
<protein>
    <recommendedName>
        <fullName evidence="4">DUF3105 domain-containing protein</fullName>
    </recommendedName>
</protein>
<accession>A0A1F5CAQ8</accession>
<dbReference type="Pfam" id="PF11303">
    <property type="entry name" value="DUF3105"/>
    <property type="match status" value="1"/>
</dbReference>
<comment type="caution">
    <text evidence="2">The sequence shown here is derived from an EMBL/GenBank/DDBJ whole genome shotgun (WGS) entry which is preliminary data.</text>
</comment>
<keyword evidence="1" id="KW-1133">Transmembrane helix</keyword>
<evidence type="ECO:0000313" key="3">
    <source>
        <dbReference type="Proteomes" id="UP000177197"/>
    </source>
</evidence>
<keyword evidence="1" id="KW-0812">Transmembrane</keyword>
<gene>
    <name evidence="2" type="ORF">A3I30_01985</name>
</gene>
<dbReference type="AlphaFoldDB" id="A0A1F5CAQ8"/>
<dbReference type="EMBL" id="MEYV01000015">
    <property type="protein sequence ID" value="OGD39960.1"/>
    <property type="molecule type" value="Genomic_DNA"/>
</dbReference>
<feature type="transmembrane region" description="Helical" evidence="1">
    <location>
        <begin position="52"/>
        <end position="70"/>
    </location>
</feature>
<dbReference type="Proteomes" id="UP000177197">
    <property type="component" value="Unassembled WGS sequence"/>
</dbReference>
<sequence length="224" mass="25722">MFIQKGHLIKNRKYVIFKTMNELSPKELYEQKKKEKLGAQAKSEAAGRVKKFLIWAVILIVIGGGIYWLVKRTGKKVSERKIYAVQIADQGRAHINIGQSHPEYNSNPPTSGGHYEEWETKGIYKEQQPNEGLVHNLEHGYIWISYRPDASSKIVKQLEDFYGIGKKIIIEPRKENDKMIALAAWNWLDKFDPASPEALSDVELKRIQDFIDTYINQGPEPNAP</sequence>
<reference evidence="2 3" key="1">
    <citation type="journal article" date="2016" name="Nat. Commun.">
        <title>Thousands of microbial genomes shed light on interconnected biogeochemical processes in an aquifer system.</title>
        <authorList>
            <person name="Anantharaman K."/>
            <person name="Brown C.T."/>
            <person name="Hug L.A."/>
            <person name="Sharon I."/>
            <person name="Castelle C.J."/>
            <person name="Probst A.J."/>
            <person name="Thomas B.C."/>
            <person name="Singh A."/>
            <person name="Wilkins M.J."/>
            <person name="Karaoz U."/>
            <person name="Brodie E.L."/>
            <person name="Williams K.H."/>
            <person name="Hubbard S.S."/>
            <person name="Banfield J.F."/>
        </authorList>
    </citation>
    <scope>NUCLEOTIDE SEQUENCE [LARGE SCALE GENOMIC DNA]</scope>
</reference>
<keyword evidence="1" id="KW-0472">Membrane</keyword>
<dbReference type="InterPro" id="IPR021454">
    <property type="entry name" value="DUF3105"/>
</dbReference>
<proteinExistence type="predicted"/>
<evidence type="ECO:0000256" key="1">
    <source>
        <dbReference type="SAM" id="Phobius"/>
    </source>
</evidence>